<dbReference type="InterPro" id="IPR052930">
    <property type="entry name" value="TA_antitoxin_MntA"/>
</dbReference>
<dbReference type="InterPro" id="IPR043519">
    <property type="entry name" value="NT_sf"/>
</dbReference>
<gene>
    <name evidence="2" type="ORF">SAMN02745148_01961</name>
</gene>
<name>A0A1M4ZDK3_9GAMM</name>
<dbReference type="AlphaFoldDB" id="A0A1M4ZDK3"/>
<dbReference type="EMBL" id="FQUJ01000007">
    <property type="protein sequence ID" value="SHF16048.1"/>
    <property type="molecule type" value="Genomic_DNA"/>
</dbReference>
<accession>A0A1M4ZDK3</accession>
<keyword evidence="2" id="KW-0808">Transferase</keyword>
<dbReference type="InterPro" id="IPR041633">
    <property type="entry name" value="Polbeta"/>
</dbReference>
<dbReference type="Pfam" id="PF18765">
    <property type="entry name" value="Polbeta"/>
    <property type="match status" value="1"/>
</dbReference>
<dbReference type="OrthoDB" id="9793109at2"/>
<protein>
    <submittedName>
        <fullName evidence="2">Predicted nucleotidyltransferase</fullName>
    </submittedName>
</protein>
<dbReference type="PANTHER" id="PTHR43852:SF2">
    <property type="entry name" value="PROTEIN ADENYLYLTRANSFERASE MNTA"/>
    <property type="match status" value="1"/>
</dbReference>
<dbReference type="PANTHER" id="PTHR43852">
    <property type="entry name" value="NUCLEOTIDYLTRANSFERASE"/>
    <property type="match status" value="1"/>
</dbReference>
<keyword evidence="3" id="KW-1185">Reference proteome</keyword>
<feature type="domain" description="Polymerase beta nucleotidyltransferase" evidence="1">
    <location>
        <begin position="16"/>
        <end position="96"/>
    </location>
</feature>
<dbReference type="NCBIfam" id="NF047752">
    <property type="entry name" value="MntA_antitoxin"/>
    <property type="match status" value="1"/>
</dbReference>
<dbReference type="GO" id="GO:0016740">
    <property type="term" value="F:transferase activity"/>
    <property type="evidence" value="ECO:0007669"/>
    <property type="project" value="UniProtKB-KW"/>
</dbReference>
<dbReference type="RefSeq" id="WP_072822247.1">
    <property type="nucleotide sequence ID" value="NZ_FQUJ01000007.1"/>
</dbReference>
<dbReference type="Proteomes" id="UP000184346">
    <property type="component" value="Unassembled WGS sequence"/>
</dbReference>
<evidence type="ECO:0000313" key="2">
    <source>
        <dbReference type="EMBL" id="SHF16048.1"/>
    </source>
</evidence>
<dbReference type="CDD" id="cd05403">
    <property type="entry name" value="NT_KNTase_like"/>
    <property type="match status" value="1"/>
</dbReference>
<reference evidence="2 3" key="1">
    <citation type="submission" date="2016-11" db="EMBL/GenBank/DDBJ databases">
        <authorList>
            <person name="Jaros S."/>
            <person name="Januszkiewicz K."/>
            <person name="Wedrychowicz H."/>
        </authorList>
    </citation>
    <scope>NUCLEOTIDE SEQUENCE [LARGE SCALE GENOMIC DNA]</scope>
    <source>
        <strain evidence="2 3">DSM 19980</strain>
    </source>
</reference>
<evidence type="ECO:0000259" key="1">
    <source>
        <dbReference type="Pfam" id="PF18765"/>
    </source>
</evidence>
<dbReference type="Gene3D" id="3.30.460.10">
    <property type="entry name" value="Beta Polymerase, domain 2"/>
    <property type="match status" value="1"/>
</dbReference>
<organism evidence="2 3">
    <name type="scientific">Modicisalibacter ilicicola DSM 19980</name>
    <dbReference type="NCBI Taxonomy" id="1121942"/>
    <lineage>
        <taxon>Bacteria</taxon>
        <taxon>Pseudomonadati</taxon>
        <taxon>Pseudomonadota</taxon>
        <taxon>Gammaproteobacteria</taxon>
        <taxon>Oceanospirillales</taxon>
        <taxon>Halomonadaceae</taxon>
        <taxon>Modicisalibacter</taxon>
    </lineage>
</organism>
<dbReference type="SUPFAM" id="SSF81301">
    <property type="entry name" value="Nucleotidyltransferase"/>
    <property type="match status" value="1"/>
</dbReference>
<proteinExistence type="predicted"/>
<evidence type="ECO:0000313" key="3">
    <source>
        <dbReference type="Proteomes" id="UP000184346"/>
    </source>
</evidence>
<sequence>MPLEPLALERCLQRLREQLPELQAVYLFGSEASGHAGSASDVDLAVLLPTPLSATVRWTLMDQLAEIVGRDVDLVDLRGASTVMQRQVLEGGQRLWANLHDADEFELSSLSEYWDLTIKRRQLIDDIKQRGRIHG</sequence>